<feature type="transmembrane region" description="Helical" evidence="1">
    <location>
        <begin position="75"/>
        <end position="92"/>
    </location>
</feature>
<sequence length="98" mass="10590">MMDDTFGYLLTFAALVGGILLLTGHGGALMKGGNTQERAKKYDTKKMEKASGICLLLIGIATAIDIFTTSVSAEIVYVVVILVILIGYTFVVRTRCRK</sequence>
<gene>
    <name evidence="2" type="ORF">WMO28_07640</name>
</gene>
<organism evidence="2 3">
    <name type="scientific">Blautia aquisgranensis</name>
    <dbReference type="NCBI Taxonomy" id="3133153"/>
    <lineage>
        <taxon>Bacteria</taxon>
        <taxon>Bacillati</taxon>
        <taxon>Bacillota</taxon>
        <taxon>Clostridia</taxon>
        <taxon>Lachnospirales</taxon>
        <taxon>Lachnospiraceae</taxon>
        <taxon>Blautia</taxon>
    </lineage>
</organism>
<keyword evidence="3" id="KW-1185">Reference proteome</keyword>
<accession>A0ABV1BDV6</accession>
<feature type="transmembrane region" description="Helical" evidence="1">
    <location>
        <begin position="6"/>
        <end position="29"/>
    </location>
</feature>
<reference evidence="2 3" key="1">
    <citation type="submission" date="2024-03" db="EMBL/GenBank/DDBJ databases">
        <title>Human intestinal bacterial collection.</title>
        <authorList>
            <person name="Pauvert C."/>
            <person name="Hitch T.C.A."/>
            <person name="Clavel T."/>
        </authorList>
    </citation>
    <scope>NUCLEOTIDE SEQUENCE [LARGE SCALE GENOMIC DNA]</scope>
    <source>
        <strain evidence="2 3">CLA-JM-H16</strain>
    </source>
</reference>
<evidence type="ECO:0000256" key="1">
    <source>
        <dbReference type="SAM" id="Phobius"/>
    </source>
</evidence>
<keyword evidence="1" id="KW-0472">Membrane</keyword>
<dbReference type="EMBL" id="JBBMEJ010000007">
    <property type="protein sequence ID" value="MEQ2370814.1"/>
    <property type="molecule type" value="Genomic_DNA"/>
</dbReference>
<name>A0ABV1BDV6_9FIRM</name>
<evidence type="ECO:0000313" key="2">
    <source>
        <dbReference type="EMBL" id="MEQ2370814.1"/>
    </source>
</evidence>
<keyword evidence="1" id="KW-1133">Transmembrane helix</keyword>
<dbReference type="InterPro" id="IPR017259">
    <property type="entry name" value="UCP037672"/>
</dbReference>
<proteinExistence type="predicted"/>
<dbReference type="Proteomes" id="UP001473063">
    <property type="component" value="Unassembled WGS sequence"/>
</dbReference>
<dbReference type="Pfam" id="PF12650">
    <property type="entry name" value="DUF3784"/>
    <property type="match status" value="1"/>
</dbReference>
<evidence type="ECO:0000313" key="3">
    <source>
        <dbReference type="Proteomes" id="UP001473063"/>
    </source>
</evidence>
<comment type="caution">
    <text evidence="2">The sequence shown here is derived from an EMBL/GenBank/DDBJ whole genome shotgun (WGS) entry which is preliminary data.</text>
</comment>
<feature type="transmembrane region" description="Helical" evidence="1">
    <location>
        <begin position="50"/>
        <end position="69"/>
    </location>
</feature>
<protein>
    <submittedName>
        <fullName evidence="2">DUF3784 domain-containing protein</fullName>
    </submittedName>
</protein>
<keyword evidence="1" id="KW-0812">Transmembrane</keyword>
<dbReference type="RefSeq" id="WP_178643419.1">
    <property type="nucleotide sequence ID" value="NZ_JBBMEJ010000007.1"/>
</dbReference>